<sequence length="116" mass="12405">MAAPLHIVFEKHLSSARPALPSPSFKPQSILIQGSVPSPSISLPSPDDTLSPSCLYGKRSSDSSSTTSTHSLAHDCYHCSQQDDGNTQGMSRSGSESSNAGDAPLWQRHVKWADRV</sequence>
<comment type="caution">
    <text evidence="2">The sequence shown here is derived from an EMBL/GenBank/DDBJ whole genome shotgun (WGS) entry which is preliminary data.</text>
</comment>
<protein>
    <submittedName>
        <fullName evidence="2">Uncharacterized protein</fullName>
    </submittedName>
</protein>
<reference evidence="2" key="1">
    <citation type="journal article" date="2020" name="Fungal Divers.">
        <title>Resolving the Mortierellaceae phylogeny through synthesis of multi-gene phylogenetics and phylogenomics.</title>
        <authorList>
            <person name="Vandepol N."/>
            <person name="Liber J."/>
            <person name="Desiro A."/>
            <person name="Na H."/>
            <person name="Kennedy M."/>
            <person name="Barry K."/>
            <person name="Grigoriev I.V."/>
            <person name="Miller A.N."/>
            <person name="O'Donnell K."/>
            <person name="Stajich J.E."/>
            <person name="Bonito G."/>
        </authorList>
    </citation>
    <scope>NUCLEOTIDE SEQUENCE</scope>
    <source>
        <strain evidence="2">REB-010B</strain>
    </source>
</reference>
<evidence type="ECO:0000313" key="3">
    <source>
        <dbReference type="Proteomes" id="UP000738325"/>
    </source>
</evidence>
<proteinExistence type="predicted"/>
<gene>
    <name evidence="2" type="ORF">BGZ99_005245</name>
</gene>
<evidence type="ECO:0000313" key="2">
    <source>
        <dbReference type="EMBL" id="KAG0319206.1"/>
    </source>
</evidence>
<accession>A0A9P6RFM0</accession>
<dbReference type="AlphaFoldDB" id="A0A9P6RFM0"/>
<name>A0A9P6RFM0_9FUNG</name>
<feature type="compositionally biased region" description="Low complexity" evidence="1">
    <location>
        <begin position="35"/>
        <end position="53"/>
    </location>
</feature>
<keyword evidence="3" id="KW-1185">Reference proteome</keyword>
<dbReference type="EMBL" id="JAAAIP010000334">
    <property type="protein sequence ID" value="KAG0319206.1"/>
    <property type="molecule type" value="Genomic_DNA"/>
</dbReference>
<evidence type="ECO:0000256" key="1">
    <source>
        <dbReference type="SAM" id="MobiDB-lite"/>
    </source>
</evidence>
<feature type="compositionally biased region" description="Low complexity" evidence="1">
    <location>
        <begin position="62"/>
        <end position="71"/>
    </location>
</feature>
<feature type="compositionally biased region" description="Polar residues" evidence="1">
    <location>
        <begin position="79"/>
        <end position="100"/>
    </location>
</feature>
<dbReference type="Proteomes" id="UP000738325">
    <property type="component" value="Unassembled WGS sequence"/>
</dbReference>
<feature type="region of interest" description="Disordered" evidence="1">
    <location>
        <begin position="35"/>
        <end position="116"/>
    </location>
</feature>
<organism evidence="2 3">
    <name type="scientific">Dissophora globulifera</name>
    <dbReference type="NCBI Taxonomy" id="979702"/>
    <lineage>
        <taxon>Eukaryota</taxon>
        <taxon>Fungi</taxon>
        <taxon>Fungi incertae sedis</taxon>
        <taxon>Mucoromycota</taxon>
        <taxon>Mortierellomycotina</taxon>
        <taxon>Mortierellomycetes</taxon>
        <taxon>Mortierellales</taxon>
        <taxon>Mortierellaceae</taxon>
        <taxon>Dissophora</taxon>
    </lineage>
</organism>